<dbReference type="Proteomes" id="UP000295510">
    <property type="component" value="Unassembled WGS sequence"/>
</dbReference>
<comment type="caution">
    <text evidence="3">The sequence shown here is derived from an EMBL/GenBank/DDBJ whole genome shotgun (WGS) entry which is preliminary data.</text>
</comment>
<dbReference type="RefSeq" id="WP_245988882.1">
    <property type="nucleotide sequence ID" value="NZ_SNYL01000009.1"/>
</dbReference>
<dbReference type="InterPro" id="IPR036779">
    <property type="entry name" value="LysM_dom_sf"/>
</dbReference>
<feature type="region of interest" description="Disordered" evidence="1">
    <location>
        <begin position="1"/>
        <end position="26"/>
    </location>
</feature>
<protein>
    <submittedName>
        <fullName evidence="3">Pilus assembly protein FimV</fullName>
    </submittedName>
</protein>
<evidence type="ECO:0000313" key="4">
    <source>
        <dbReference type="Proteomes" id="UP000295510"/>
    </source>
</evidence>
<feature type="compositionally biased region" description="Low complexity" evidence="1">
    <location>
        <begin position="358"/>
        <end position="375"/>
    </location>
</feature>
<dbReference type="CDD" id="cd00118">
    <property type="entry name" value="LysM"/>
    <property type="match status" value="1"/>
</dbReference>
<feature type="compositionally biased region" description="Low complexity" evidence="1">
    <location>
        <begin position="734"/>
        <end position="746"/>
    </location>
</feature>
<feature type="compositionally biased region" description="Low complexity" evidence="1">
    <location>
        <begin position="646"/>
        <end position="656"/>
    </location>
</feature>
<dbReference type="Pfam" id="PF25800">
    <property type="entry name" value="FimV_N"/>
    <property type="match status" value="1"/>
</dbReference>
<dbReference type="EMBL" id="SNYL01000009">
    <property type="protein sequence ID" value="TDQ42512.1"/>
    <property type="molecule type" value="Genomic_DNA"/>
</dbReference>
<feature type="compositionally biased region" description="Polar residues" evidence="1">
    <location>
        <begin position="345"/>
        <end position="357"/>
    </location>
</feature>
<feature type="compositionally biased region" description="Low complexity" evidence="1">
    <location>
        <begin position="622"/>
        <end position="637"/>
    </location>
</feature>
<feature type="region of interest" description="Disordered" evidence="1">
    <location>
        <begin position="389"/>
        <end position="446"/>
    </location>
</feature>
<dbReference type="InterPro" id="IPR020011">
    <property type="entry name" value="FimV_C"/>
</dbReference>
<feature type="region of interest" description="Disordered" evidence="1">
    <location>
        <begin position="184"/>
        <end position="224"/>
    </location>
</feature>
<feature type="region of interest" description="Disordered" evidence="1">
    <location>
        <begin position="612"/>
        <end position="657"/>
    </location>
</feature>
<dbReference type="InterPro" id="IPR057840">
    <property type="entry name" value="FimV_N"/>
</dbReference>
<dbReference type="InterPro" id="IPR020012">
    <property type="entry name" value="LysM_FimV"/>
</dbReference>
<evidence type="ECO:0000259" key="2">
    <source>
        <dbReference type="Pfam" id="PF25800"/>
    </source>
</evidence>
<feature type="compositionally biased region" description="Pro residues" evidence="1">
    <location>
        <begin position="184"/>
        <end position="219"/>
    </location>
</feature>
<organism evidence="3 4">
    <name type="scientific">Tepidicella xavieri</name>
    <dbReference type="NCBI Taxonomy" id="360241"/>
    <lineage>
        <taxon>Bacteria</taxon>
        <taxon>Pseudomonadati</taxon>
        <taxon>Pseudomonadota</taxon>
        <taxon>Betaproteobacteria</taxon>
        <taxon>Burkholderiales</taxon>
        <taxon>Tepidicella</taxon>
    </lineage>
</organism>
<feature type="region of interest" description="Disordered" evidence="1">
    <location>
        <begin position="313"/>
        <end position="375"/>
    </location>
</feature>
<gene>
    <name evidence="3" type="ORF">DFR43_10982</name>
</gene>
<dbReference type="Gene3D" id="1.20.58.2200">
    <property type="match status" value="1"/>
</dbReference>
<reference evidence="3 4" key="1">
    <citation type="submission" date="2019-03" db="EMBL/GenBank/DDBJ databases">
        <title>Genomic Encyclopedia of Type Strains, Phase IV (KMG-IV): sequencing the most valuable type-strain genomes for metagenomic binning, comparative biology and taxonomic classification.</title>
        <authorList>
            <person name="Goeker M."/>
        </authorList>
    </citation>
    <scope>NUCLEOTIDE SEQUENCE [LARGE SCALE GENOMIC DNA]</scope>
    <source>
        <strain evidence="3 4">DSM 19605</strain>
    </source>
</reference>
<dbReference type="NCBIfam" id="TIGR03505">
    <property type="entry name" value="FimV_core"/>
    <property type="match status" value="1"/>
</dbReference>
<dbReference type="NCBIfam" id="TIGR03504">
    <property type="entry name" value="FimV_Cterm"/>
    <property type="match status" value="1"/>
</dbReference>
<feature type="region of interest" description="Disordered" evidence="1">
    <location>
        <begin position="704"/>
        <end position="788"/>
    </location>
</feature>
<dbReference type="AlphaFoldDB" id="A0A4R6U9N0"/>
<keyword evidence="4" id="KW-1185">Reference proteome</keyword>
<evidence type="ECO:0000313" key="3">
    <source>
        <dbReference type="EMBL" id="TDQ42512.1"/>
    </source>
</evidence>
<feature type="compositionally biased region" description="Pro residues" evidence="1">
    <location>
        <begin position="429"/>
        <end position="443"/>
    </location>
</feature>
<feature type="compositionally biased region" description="Polar residues" evidence="1">
    <location>
        <begin position="318"/>
        <end position="328"/>
    </location>
</feature>
<feature type="domain" description="FimV N-terminal" evidence="2">
    <location>
        <begin position="50"/>
        <end position="157"/>
    </location>
</feature>
<accession>A0A4R6U9N0</accession>
<proteinExistence type="predicted"/>
<sequence length="851" mass="88594">MQRSTSNHPGATRSTSPRAADSPPPRRGLRAVALAVALSAAVTAGNAWALALGRISVQSLLGEPLRAEIDVPSITPEERASLQIGIASPDRFRAANMDFNALLQDVRLELVQRPDGRTVVRLSSDRVVTEPFLDVVVQATWNNGQLLRGYTLLFDPPNLRPAPAPLLPAAPTAPVVTEVRPAAPVPAPAPAARPSTPAPSAAPAPALAPRPAPVSPPASAPSAALTVQRGDTAGRIALAHLPAGVSLDQMLIAMLRANPHAFMGNNVNRLKAGVILQLPDASEAAAVNPAEARQLVQAQSRDFNEFRRRLAGMAPAQATPSATRSAEGTVQAEVADQRPAATAQDRLTLSKGPSTDPQAEQIAQARQQEATQARTGELDRNLQELQQLQEAARSVTADTTAATPAPEAAEAAAQAEPTPPGPAVETTTPTPPAPPPPPPPVETPAPAVGGFMQSLLAHPYALPAGGGLVALLGLLALMRIRRQRQEAALAASGDSPSEYMAAEGQTVDTREDAPVSSMMYSPSQLDAGGDVDPVAEADVYLAYGRDRQAEEILLEAVRLHPEHLPARLKLLDIYAQRNDVAAFNAQAAEVHALTGGSGEDWQQAREAGLRIDPDNPLYLKGSPDAAPAAEAPSSVPPDIDLSFDQPEPASAAAPASADDDLEALLKADAATEQTGLDFDLSDTPAPAAPAAPAASTDFDFDLTKELGPETAEPPPASPATSDTADGFDLDLSELESTPAAAPASTPELPPEVKDLSLDLDLDLETPTEPPRDEPMPATPATATETNEDPMAGFELDETLGDSDPLETKLSLAREFQAIGDTEGARSLAEEVEAEASGEMKARARAFLAQLG</sequence>
<dbReference type="InterPro" id="IPR018392">
    <property type="entry name" value="LysM"/>
</dbReference>
<feature type="compositionally biased region" description="Low complexity" evidence="1">
    <location>
        <begin position="389"/>
        <end position="416"/>
    </location>
</feature>
<dbReference type="Gene3D" id="3.10.350.10">
    <property type="entry name" value="LysM domain"/>
    <property type="match status" value="1"/>
</dbReference>
<name>A0A4R6U9N0_9BURK</name>
<dbReference type="InterPro" id="IPR038440">
    <property type="entry name" value="FimV_C_sf"/>
</dbReference>
<evidence type="ECO:0000256" key="1">
    <source>
        <dbReference type="SAM" id="MobiDB-lite"/>
    </source>
</evidence>